<gene>
    <name evidence="3" type="ORF">J5Y06_18065</name>
</gene>
<comment type="caution">
    <text evidence="3">The sequence shown here is derived from an EMBL/GenBank/DDBJ whole genome shotgun (WGS) entry which is preliminary data.</text>
</comment>
<dbReference type="EMBL" id="JAGIYY010000008">
    <property type="protein sequence ID" value="MBP0440559.1"/>
    <property type="molecule type" value="Genomic_DNA"/>
</dbReference>
<dbReference type="InterPro" id="IPR012495">
    <property type="entry name" value="TadE-like_dom"/>
</dbReference>
<feature type="transmembrane region" description="Helical" evidence="1">
    <location>
        <begin position="20"/>
        <end position="38"/>
    </location>
</feature>
<keyword evidence="4" id="KW-1185">Reference proteome</keyword>
<keyword evidence="1" id="KW-1133">Transmembrane helix</keyword>
<evidence type="ECO:0000256" key="1">
    <source>
        <dbReference type="SAM" id="Phobius"/>
    </source>
</evidence>
<protein>
    <submittedName>
        <fullName evidence="3">Pilus assembly protein</fullName>
    </submittedName>
</protein>
<dbReference type="AlphaFoldDB" id="A0A8J7RR70"/>
<dbReference type="Proteomes" id="UP000666240">
    <property type="component" value="Unassembled WGS sequence"/>
</dbReference>
<reference evidence="3" key="1">
    <citation type="submission" date="2021-03" db="EMBL/GenBank/DDBJ databases">
        <title>Genome sequencing and assembly of Tianweitania sediminis.</title>
        <authorList>
            <person name="Chhetri G."/>
        </authorList>
    </citation>
    <scope>NUCLEOTIDE SEQUENCE</scope>
    <source>
        <strain evidence="3">Z8</strain>
    </source>
</reference>
<organism evidence="3 4">
    <name type="scientific">Tianweitania sediminis</name>
    <dbReference type="NCBI Taxonomy" id="1502156"/>
    <lineage>
        <taxon>Bacteria</taxon>
        <taxon>Pseudomonadati</taxon>
        <taxon>Pseudomonadota</taxon>
        <taxon>Alphaproteobacteria</taxon>
        <taxon>Hyphomicrobiales</taxon>
        <taxon>Phyllobacteriaceae</taxon>
        <taxon>Tianweitania</taxon>
    </lineage>
</organism>
<dbReference type="Pfam" id="PF07811">
    <property type="entry name" value="TadE"/>
    <property type="match status" value="1"/>
</dbReference>
<accession>A0A8J7RR70</accession>
<feature type="domain" description="TadE-like" evidence="2">
    <location>
        <begin position="19"/>
        <end position="49"/>
    </location>
</feature>
<proteinExistence type="predicted"/>
<evidence type="ECO:0000259" key="2">
    <source>
        <dbReference type="Pfam" id="PF07811"/>
    </source>
</evidence>
<keyword evidence="1" id="KW-0472">Membrane</keyword>
<keyword evidence="1" id="KW-0812">Transmembrane</keyword>
<sequence length="199" mass="21657">MLPNRAFKVARSFLHDKRGVAAIEFAFIAPILLCMYLVTMEVSQGIEANKKLGRAGSMVGDLIAQQPEITRSEVQAIMRIGDSLLQPYNRSQPIINVTAIRISDETTPKATVAWSRKMAGGSFTAGLAKNATVTVPAALRTPNTFLIRVDSGLAYEPVITYTAGQKQALGLQAAFDGISMNETYYLRPRMSAEIPCNDC</sequence>
<evidence type="ECO:0000313" key="3">
    <source>
        <dbReference type="EMBL" id="MBP0440559.1"/>
    </source>
</evidence>
<name>A0A8J7RR70_9HYPH</name>
<evidence type="ECO:0000313" key="4">
    <source>
        <dbReference type="Proteomes" id="UP000666240"/>
    </source>
</evidence>